<gene>
    <name evidence="1" type="ORF">GCM10011507_01360</name>
</gene>
<comment type="caution">
    <text evidence="1">The sequence shown here is derived from an EMBL/GenBank/DDBJ whole genome shotgun (WGS) entry which is preliminary data.</text>
</comment>
<protein>
    <submittedName>
        <fullName evidence="1">Uncharacterized protein</fullName>
    </submittedName>
</protein>
<evidence type="ECO:0000313" key="2">
    <source>
        <dbReference type="Proteomes" id="UP000648801"/>
    </source>
</evidence>
<name>A0A916RF77_9BACT</name>
<reference evidence="1" key="2">
    <citation type="submission" date="2020-09" db="EMBL/GenBank/DDBJ databases">
        <authorList>
            <person name="Sun Q."/>
            <person name="Zhou Y."/>
        </authorList>
    </citation>
    <scope>NUCLEOTIDE SEQUENCE</scope>
    <source>
        <strain evidence="1">CGMCC 1.15447</strain>
    </source>
</reference>
<dbReference type="AlphaFoldDB" id="A0A916RF77"/>
<sequence length="98" mass="10841">MRVCVCEDKYSLLLLGEDEFGGSNIVLCLHRLLRAQVDNASASRGCPAISLSRACPWGSPSIVKADAEFYLNGHGAFKAFHYPHNIGVSFAYWHEINQ</sequence>
<proteinExistence type="predicted"/>
<reference evidence="1" key="1">
    <citation type="journal article" date="2014" name="Int. J. Syst. Evol. Microbiol.">
        <title>Complete genome sequence of Corynebacterium casei LMG S-19264T (=DSM 44701T), isolated from a smear-ripened cheese.</title>
        <authorList>
            <consortium name="US DOE Joint Genome Institute (JGI-PGF)"/>
            <person name="Walter F."/>
            <person name="Albersmeier A."/>
            <person name="Kalinowski J."/>
            <person name="Ruckert C."/>
        </authorList>
    </citation>
    <scope>NUCLEOTIDE SEQUENCE</scope>
    <source>
        <strain evidence="1">CGMCC 1.15447</strain>
    </source>
</reference>
<accession>A0A916RF77</accession>
<organism evidence="1 2">
    <name type="scientific">Edaphobacter acidisoli</name>
    <dbReference type="NCBI Taxonomy" id="2040573"/>
    <lineage>
        <taxon>Bacteria</taxon>
        <taxon>Pseudomonadati</taxon>
        <taxon>Acidobacteriota</taxon>
        <taxon>Terriglobia</taxon>
        <taxon>Terriglobales</taxon>
        <taxon>Acidobacteriaceae</taxon>
        <taxon>Edaphobacter</taxon>
    </lineage>
</organism>
<dbReference type="Proteomes" id="UP000648801">
    <property type="component" value="Unassembled WGS sequence"/>
</dbReference>
<evidence type="ECO:0000313" key="1">
    <source>
        <dbReference type="EMBL" id="GGA53912.1"/>
    </source>
</evidence>
<keyword evidence="2" id="KW-1185">Reference proteome</keyword>
<dbReference type="EMBL" id="BMJB01000001">
    <property type="protein sequence ID" value="GGA53912.1"/>
    <property type="molecule type" value="Genomic_DNA"/>
</dbReference>